<evidence type="ECO:0000313" key="9">
    <source>
        <dbReference type="Proteomes" id="UP000250140"/>
    </source>
</evidence>
<feature type="transmembrane region" description="Helical" evidence="6">
    <location>
        <begin position="306"/>
        <end position="330"/>
    </location>
</feature>
<comment type="subcellular location">
    <subcellularLocation>
        <location evidence="1">Membrane</location>
        <topology evidence="1">Multi-pass membrane protein</topology>
    </subcellularLocation>
</comment>
<feature type="transmembrane region" description="Helical" evidence="6">
    <location>
        <begin position="119"/>
        <end position="143"/>
    </location>
</feature>
<dbReference type="AlphaFoldDB" id="A0A8E2JUG9"/>
<accession>A0A8E2JUG9</accession>
<keyword evidence="9" id="KW-1185">Reference proteome</keyword>
<feature type="transmembrane region" description="Helical" evidence="6">
    <location>
        <begin position="96"/>
        <end position="113"/>
    </location>
</feature>
<feature type="non-terminal residue" evidence="8">
    <location>
        <position position="1"/>
    </location>
</feature>
<dbReference type="SUPFAM" id="SSF103473">
    <property type="entry name" value="MFS general substrate transporter"/>
    <property type="match status" value="1"/>
</dbReference>
<evidence type="ECO:0000259" key="7">
    <source>
        <dbReference type="PROSITE" id="PS50850"/>
    </source>
</evidence>
<dbReference type="PANTHER" id="PTHR23502">
    <property type="entry name" value="MAJOR FACILITATOR SUPERFAMILY"/>
    <property type="match status" value="1"/>
</dbReference>
<feature type="transmembrane region" description="Helical" evidence="6">
    <location>
        <begin position="155"/>
        <end position="173"/>
    </location>
</feature>
<dbReference type="InterPro" id="IPR011701">
    <property type="entry name" value="MFS"/>
</dbReference>
<feature type="transmembrane region" description="Helical" evidence="6">
    <location>
        <begin position="447"/>
        <end position="468"/>
    </location>
</feature>
<feature type="transmembrane region" description="Helical" evidence="6">
    <location>
        <begin position="29"/>
        <end position="50"/>
    </location>
</feature>
<keyword evidence="4 6" id="KW-1133">Transmembrane helix</keyword>
<dbReference type="GO" id="GO:0022857">
    <property type="term" value="F:transmembrane transporter activity"/>
    <property type="evidence" value="ECO:0007669"/>
    <property type="project" value="InterPro"/>
</dbReference>
<dbReference type="Gene3D" id="1.20.1250.20">
    <property type="entry name" value="MFS general substrate transporter like domains"/>
    <property type="match status" value="1"/>
</dbReference>
<evidence type="ECO:0000256" key="1">
    <source>
        <dbReference type="ARBA" id="ARBA00004141"/>
    </source>
</evidence>
<dbReference type="EMBL" id="KV749381">
    <property type="protein sequence ID" value="OCL09677.1"/>
    <property type="molecule type" value="Genomic_DNA"/>
</dbReference>
<organism evidence="8 9">
    <name type="scientific">Glonium stellatum</name>
    <dbReference type="NCBI Taxonomy" id="574774"/>
    <lineage>
        <taxon>Eukaryota</taxon>
        <taxon>Fungi</taxon>
        <taxon>Dikarya</taxon>
        <taxon>Ascomycota</taxon>
        <taxon>Pezizomycotina</taxon>
        <taxon>Dothideomycetes</taxon>
        <taxon>Pleosporomycetidae</taxon>
        <taxon>Gloniales</taxon>
        <taxon>Gloniaceae</taxon>
        <taxon>Glonium</taxon>
    </lineage>
</organism>
<evidence type="ECO:0000256" key="6">
    <source>
        <dbReference type="SAM" id="Phobius"/>
    </source>
</evidence>
<feature type="transmembrane region" description="Helical" evidence="6">
    <location>
        <begin position="266"/>
        <end position="286"/>
    </location>
</feature>
<evidence type="ECO:0000313" key="8">
    <source>
        <dbReference type="EMBL" id="OCL09677.1"/>
    </source>
</evidence>
<evidence type="ECO:0000256" key="2">
    <source>
        <dbReference type="ARBA" id="ARBA00022448"/>
    </source>
</evidence>
<gene>
    <name evidence="8" type="ORF">AOQ84DRAFT_353918</name>
</gene>
<protein>
    <submittedName>
        <fullName evidence="8">MFS general substrate transporter</fullName>
    </submittedName>
</protein>
<dbReference type="InterPro" id="IPR036259">
    <property type="entry name" value="MFS_trans_sf"/>
</dbReference>
<feature type="transmembrane region" description="Helical" evidence="6">
    <location>
        <begin position="358"/>
        <end position="376"/>
    </location>
</feature>
<reference evidence="8 9" key="1">
    <citation type="journal article" date="2016" name="Nat. Commun.">
        <title>Ectomycorrhizal ecology is imprinted in the genome of the dominant symbiotic fungus Cenococcum geophilum.</title>
        <authorList>
            <consortium name="DOE Joint Genome Institute"/>
            <person name="Peter M."/>
            <person name="Kohler A."/>
            <person name="Ohm R.A."/>
            <person name="Kuo A."/>
            <person name="Krutzmann J."/>
            <person name="Morin E."/>
            <person name="Arend M."/>
            <person name="Barry K.W."/>
            <person name="Binder M."/>
            <person name="Choi C."/>
            <person name="Clum A."/>
            <person name="Copeland A."/>
            <person name="Grisel N."/>
            <person name="Haridas S."/>
            <person name="Kipfer T."/>
            <person name="LaButti K."/>
            <person name="Lindquist E."/>
            <person name="Lipzen A."/>
            <person name="Maire R."/>
            <person name="Meier B."/>
            <person name="Mihaltcheva S."/>
            <person name="Molinier V."/>
            <person name="Murat C."/>
            <person name="Poggeler S."/>
            <person name="Quandt C.A."/>
            <person name="Sperisen C."/>
            <person name="Tritt A."/>
            <person name="Tisserant E."/>
            <person name="Crous P.W."/>
            <person name="Henrissat B."/>
            <person name="Nehls U."/>
            <person name="Egli S."/>
            <person name="Spatafora J.W."/>
            <person name="Grigoriev I.V."/>
            <person name="Martin F.M."/>
        </authorList>
    </citation>
    <scope>NUCLEOTIDE SEQUENCE [LARGE SCALE GENOMIC DNA]</scope>
    <source>
        <strain evidence="8 9">CBS 207.34</strain>
    </source>
</reference>
<keyword evidence="2" id="KW-0813">Transport</keyword>
<dbReference type="Pfam" id="PF07690">
    <property type="entry name" value="MFS_1"/>
    <property type="match status" value="1"/>
</dbReference>
<dbReference type="PROSITE" id="PS50850">
    <property type="entry name" value="MFS"/>
    <property type="match status" value="1"/>
</dbReference>
<evidence type="ECO:0000256" key="4">
    <source>
        <dbReference type="ARBA" id="ARBA00022989"/>
    </source>
</evidence>
<feature type="transmembrane region" description="Helical" evidence="6">
    <location>
        <begin position="70"/>
        <end position="89"/>
    </location>
</feature>
<proteinExistence type="predicted"/>
<keyword evidence="3 6" id="KW-0812">Transmembrane</keyword>
<dbReference type="InterPro" id="IPR020846">
    <property type="entry name" value="MFS_dom"/>
</dbReference>
<feature type="transmembrane region" description="Helical" evidence="6">
    <location>
        <begin position="382"/>
        <end position="408"/>
    </location>
</feature>
<dbReference type="GO" id="GO:0005886">
    <property type="term" value="C:plasma membrane"/>
    <property type="evidence" value="ECO:0007669"/>
    <property type="project" value="TreeGrafter"/>
</dbReference>
<dbReference type="Gene3D" id="1.20.1720.10">
    <property type="entry name" value="Multidrug resistance protein D"/>
    <property type="match status" value="1"/>
</dbReference>
<feature type="transmembrane region" description="Helical" evidence="6">
    <location>
        <begin position="420"/>
        <end position="441"/>
    </location>
</feature>
<feature type="transmembrane region" description="Helical" evidence="6">
    <location>
        <begin position="185"/>
        <end position="205"/>
    </location>
</feature>
<dbReference type="PANTHER" id="PTHR23502:SF151">
    <property type="entry name" value="MAJOR FACILITATOR SUPERFAMILY (MFS) PROFILE DOMAIN-CONTAINING PROTEIN"/>
    <property type="match status" value="1"/>
</dbReference>
<keyword evidence="5 6" id="KW-0472">Membrane</keyword>
<sequence length="485" mass="53012">MSVNGIDINDRVGHTQPIPYTIFNSAQKIFITAIVSIAATFSGFASNIYFPSIPTISSDLSTSAELINLTVTSYMIFQGLSPTLWGAFADVRGRRIAYICTFFVFLGACIGLAETRHYYQLVILRCLQSTGSASTVAIGAGVIGDITTREERGGYMGFFQAGLLFPLAAGPILGGIFSETLGWRAIFWFLAIYGGIFLVVLVLFLPETLRSLVGNGSVPARGIAKSPLVCIERHRGQSTRSVVSQNLPSLLPDQTPRLEFSGPLRILFGGETTWIILFLSIYYTVWQMTITAMSTLFKRTYLLSDIHIGLTFIANGFGSIIGTISTGKFLDIDYRRIKHHYTGRPENFPLEWARLRTVWLWSVLQCASTVIFGWTLNENVHMSVPIICTFFLGWASTSTQSVITTFLVDVFPKQGASATAALNFSRCLLGAGGTAAVLPIANAIGVGWTFTALTSVMLASLVLVFVQIRYGAGKRREREAIEGNC</sequence>
<dbReference type="Proteomes" id="UP000250140">
    <property type="component" value="Unassembled WGS sequence"/>
</dbReference>
<evidence type="ECO:0000256" key="3">
    <source>
        <dbReference type="ARBA" id="ARBA00022692"/>
    </source>
</evidence>
<evidence type="ECO:0000256" key="5">
    <source>
        <dbReference type="ARBA" id="ARBA00023136"/>
    </source>
</evidence>
<name>A0A8E2JUG9_9PEZI</name>
<feature type="domain" description="Major facilitator superfamily (MFS) profile" evidence="7">
    <location>
        <begin position="31"/>
        <end position="472"/>
    </location>
</feature>
<dbReference type="OrthoDB" id="2441642at2759"/>
<dbReference type="FunFam" id="1.20.1720.10:FF:000009">
    <property type="entry name" value="MFS multidrug transporter"/>
    <property type="match status" value="1"/>
</dbReference>